<dbReference type="STRING" id="10141.ENSCPOP00000017032"/>
<dbReference type="SUPFAM" id="SSF81321">
    <property type="entry name" value="Family A G protein-coupled receptor-like"/>
    <property type="match status" value="1"/>
</dbReference>
<dbReference type="GeneTree" id="ENSGT01150000286968"/>
<evidence type="ECO:0000256" key="1">
    <source>
        <dbReference type="ARBA" id="ARBA00004651"/>
    </source>
</evidence>
<keyword evidence="4 11" id="KW-0812">Transmembrane</keyword>
<dbReference type="InterPro" id="IPR000276">
    <property type="entry name" value="GPCR_Rhodpsn"/>
</dbReference>
<dbReference type="GO" id="GO:0004930">
    <property type="term" value="F:G protein-coupled receptor activity"/>
    <property type="evidence" value="ECO:0007669"/>
    <property type="project" value="UniProtKB-KW"/>
</dbReference>
<evidence type="ECO:0000256" key="4">
    <source>
        <dbReference type="ARBA" id="ARBA00022692"/>
    </source>
</evidence>
<evidence type="ECO:0000256" key="7">
    <source>
        <dbReference type="ARBA" id="ARBA00023040"/>
    </source>
</evidence>
<organism evidence="13 14">
    <name type="scientific">Cavia porcellus</name>
    <name type="common">Guinea pig</name>
    <dbReference type="NCBI Taxonomy" id="10141"/>
    <lineage>
        <taxon>Eukaryota</taxon>
        <taxon>Metazoa</taxon>
        <taxon>Chordata</taxon>
        <taxon>Craniata</taxon>
        <taxon>Vertebrata</taxon>
        <taxon>Euteleostomi</taxon>
        <taxon>Mammalia</taxon>
        <taxon>Eutheria</taxon>
        <taxon>Euarchontoglires</taxon>
        <taxon>Glires</taxon>
        <taxon>Rodentia</taxon>
        <taxon>Hystricomorpha</taxon>
        <taxon>Caviidae</taxon>
        <taxon>Cavia</taxon>
    </lineage>
</organism>
<evidence type="ECO:0000256" key="8">
    <source>
        <dbReference type="ARBA" id="ARBA00023136"/>
    </source>
</evidence>
<reference evidence="13" key="2">
    <citation type="submission" date="2025-08" db="UniProtKB">
        <authorList>
            <consortium name="Ensembl"/>
        </authorList>
    </citation>
    <scope>IDENTIFICATION</scope>
    <source>
        <strain evidence="13">2N</strain>
    </source>
</reference>
<dbReference type="GO" id="GO:0005886">
    <property type="term" value="C:plasma membrane"/>
    <property type="evidence" value="ECO:0007669"/>
    <property type="project" value="UniProtKB-SubCell"/>
</dbReference>
<keyword evidence="5" id="KW-0552">Olfaction</keyword>
<dbReference type="VEuPathDB" id="HostDB:ENSCPOG00000026920"/>
<dbReference type="Ensembl" id="ENSCPOT00000009904.3">
    <property type="protein sequence ID" value="ENSCPOP00000017032.2"/>
    <property type="gene ID" value="ENSCPOG00000026920.2"/>
</dbReference>
<dbReference type="Pfam" id="PF13853">
    <property type="entry name" value="7tm_4"/>
    <property type="match status" value="1"/>
</dbReference>
<evidence type="ECO:0000256" key="3">
    <source>
        <dbReference type="ARBA" id="ARBA00022606"/>
    </source>
</evidence>
<sequence>GSLTPWNQTLSTDFILVGLFMDTKHAALLYTVIFIFFLLALARSALFSVLIHLDLHLHRLMYFLLSQLSLMDLLYMPVTVPEILVSQVTGDHTISPSGCGIQIFFYLTQAGAKFFHLGAMAYDQYAAICRPLHYPLLMSPRVACLLLTTGCWFLGSVDGFMLTSVTMTFPFCGSQEFHHFFCEVPAVTKLSCSDTSLYKTLMYLCCVLMILNPVIVISSSYTSILLTILRMNLEEGWKKALATCSSHMTVVLFLLFYGVAVYTYMLSSSYHTPQKNMVDSVFYTILTPVLNTLIYSFRNKDVTEALK</sequence>
<feature type="domain" description="G-protein coupled receptors family 1 profile" evidence="12">
    <location>
        <begin position="43"/>
        <end position="295"/>
    </location>
</feature>
<keyword evidence="9" id="KW-0675">Receptor</keyword>
<dbReference type="AlphaFoldDB" id="H0W241"/>
<dbReference type="PRINTS" id="PR00245">
    <property type="entry name" value="OLFACTORYR"/>
</dbReference>
<feature type="transmembrane region" description="Helical" evidence="11">
    <location>
        <begin position="60"/>
        <end position="80"/>
    </location>
</feature>
<keyword evidence="6 11" id="KW-1133">Transmembrane helix</keyword>
<evidence type="ECO:0000256" key="2">
    <source>
        <dbReference type="ARBA" id="ARBA00022475"/>
    </source>
</evidence>
<dbReference type="PROSITE" id="PS50262">
    <property type="entry name" value="G_PROTEIN_RECEP_F1_2"/>
    <property type="match status" value="1"/>
</dbReference>
<keyword evidence="7" id="KW-0297">G-protein coupled receptor</keyword>
<evidence type="ECO:0000313" key="13">
    <source>
        <dbReference type="Ensembl" id="ENSCPOP00000017032.2"/>
    </source>
</evidence>
<reference evidence="14" key="1">
    <citation type="journal article" date="2011" name="Nature">
        <title>A high-resolution map of human evolutionary constraint using 29 mammals.</title>
        <authorList>
            <person name="Lindblad-Toh K."/>
            <person name="Garber M."/>
            <person name="Zuk O."/>
            <person name="Lin M.F."/>
            <person name="Parker B.J."/>
            <person name="Washietl S."/>
            <person name="Kheradpour P."/>
            <person name="Ernst J."/>
            <person name="Jordan G."/>
            <person name="Mauceli E."/>
            <person name="Ward L.D."/>
            <person name="Lowe C.B."/>
            <person name="Holloway A.K."/>
            <person name="Clamp M."/>
            <person name="Gnerre S."/>
            <person name="Alfoldi J."/>
            <person name="Beal K."/>
            <person name="Chang J."/>
            <person name="Clawson H."/>
            <person name="Cuff J."/>
            <person name="Di Palma F."/>
            <person name="Fitzgerald S."/>
            <person name="Flicek P."/>
            <person name="Guttman M."/>
            <person name="Hubisz M.J."/>
            <person name="Jaffe D.B."/>
            <person name="Jungreis I."/>
            <person name="Kent W.J."/>
            <person name="Kostka D."/>
            <person name="Lara M."/>
            <person name="Martins A.L."/>
            <person name="Massingham T."/>
            <person name="Moltke I."/>
            <person name="Raney B.J."/>
            <person name="Rasmussen M.D."/>
            <person name="Robinson J."/>
            <person name="Stark A."/>
            <person name="Vilella A.J."/>
            <person name="Wen J."/>
            <person name="Xie X."/>
            <person name="Zody M.C."/>
            <person name="Baldwin J."/>
            <person name="Bloom T."/>
            <person name="Chin C.W."/>
            <person name="Heiman D."/>
            <person name="Nicol R."/>
            <person name="Nusbaum C."/>
            <person name="Young S."/>
            <person name="Wilkinson J."/>
            <person name="Worley K.C."/>
            <person name="Kovar C.L."/>
            <person name="Muzny D.M."/>
            <person name="Gibbs R.A."/>
            <person name="Cree A."/>
            <person name="Dihn H.H."/>
            <person name="Fowler G."/>
            <person name="Jhangiani S."/>
            <person name="Joshi V."/>
            <person name="Lee S."/>
            <person name="Lewis L.R."/>
            <person name="Nazareth L.V."/>
            <person name="Okwuonu G."/>
            <person name="Santibanez J."/>
            <person name="Warren W.C."/>
            <person name="Mardis E.R."/>
            <person name="Weinstock G.M."/>
            <person name="Wilson R.K."/>
            <person name="Delehaunty K."/>
            <person name="Dooling D."/>
            <person name="Fronik C."/>
            <person name="Fulton L."/>
            <person name="Fulton B."/>
            <person name="Graves T."/>
            <person name="Minx P."/>
            <person name="Sodergren E."/>
            <person name="Birney E."/>
            <person name="Margulies E.H."/>
            <person name="Herrero J."/>
            <person name="Green E.D."/>
            <person name="Haussler D."/>
            <person name="Siepel A."/>
            <person name="Goldman N."/>
            <person name="Pollard K.S."/>
            <person name="Pedersen J.S."/>
            <person name="Lander E.S."/>
            <person name="Kellis M."/>
        </authorList>
    </citation>
    <scope>NUCLEOTIDE SEQUENCE [LARGE SCALE GENOMIC DNA]</scope>
    <source>
        <strain evidence="14">2N</strain>
    </source>
</reference>
<evidence type="ECO:0000259" key="12">
    <source>
        <dbReference type="PROSITE" id="PS50262"/>
    </source>
</evidence>
<dbReference type="GO" id="GO:0004984">
    <property type="term" value="F:olfactory receptor activity"/>
    <property type="evidence" value="ECO:0007669"/>
    <property type="project" value="InterPro"/>
</dbReference>
<dbReference type="Gene3D" id="1.20.1070.10">
    <property type="entry name" value="Rhodopsin 7-helix transmembrane proteins"/>
    <property type="match status" value="1"/>
</dbReference>
<feature type="transmembrane region" description="Helical" evidence="11">
    <location>
        <begin position="201"/>
        <end position="228"/>
    </location>
</feature>
<proteinExistence type="predicted"/>
<keyword evidence="3" id="KW-0716">Sensory transduction</keyword>
<feature type="transmembrane region" description="Helical" evidence="11">
    <location>
        <begin position="134"/>
        <end position="155"/>
    </location>
</feature>
<dbReference type="InParanoid" id="H0W241"/>
<dbReference type="HOGENOM" id="CLU_012526_1_2_1"/>
<dbReference type="FunFam" id="1.20.1070.10:FF:000008">
    <property type="entry name" value="Olfactory receptor"/>
    <property type="match status" value="1"/>
</dbReference>
<reference evidence="13" key="3">
    <citation type="submission" date="2025-09" db="UniProtKB">
        <authorList>
            <consortium name="Ensembl"/>
        </authorList>
    </citation>
    <scope>IDENTIFICATION</scope>
    <source>
        <strain evidence="13">2N</strain>
    </source>
</reference>
<dbReference type="Proteomes" id="UP000005447">
    <property type="component" value="Unassembled WGS sequence"/>
</dbReference>
<protein>
    <recommendedName>
        <fullName evidence="12">G-protein coupled receptors family 1 profile domain-containing protein</fullName>
    </recommendedName>
</protein>
<dbReference type="InterPro" id="IPR017452">
    <property type="entry name" value="GPCR_Rhodpsn_7TM"/>
</dbReference>
<keyword evidence="14" id="KW-1185">Reference proteome</keyword>
<feature type="transmembrane region" description="Helical" evidence="11">
    <location>
        <begin position="240"/>
        <end position="260"/>
    </location>
</feature>
<keyword evidence="8 11" id="KW-0472">Membrane</keyword>
<evidence type="ECO:0000256" key="6">
    <source>
        <dbReference type="ARBA" id="ARBA00022989"/>
    </source>
</evidence>
<feature type="transmembrane region" description="Helical" evidence="11">
    <location>
        <begin position="100"/>
        <end position="122"/>
    </location>
</feature>
<comment type="subcellular location">
    <subcellularLocation>
        <location evidence="1">Cell membrane</location>
        <topology evidence="1">Multi-pass membrane protein</topology>
    </subcellularLocation>
</comment>
<dbReference type="PANTHER" id="PTHR26453">
    <property type="entry name" value="OLFACTORY RECEPTOR"/>
    <property type="match status" value="1"/>
</dbReference>
<keyword evidence="2" id="KW-1003">Cell membrane</keyword>
<dbReference type="InterPro" id="IPR000725">
    <property type="entry name" value="Olfact_rcpt"/>
</dbReference>
<feature type="transmembrane region" description="Helical" evidence="11">
    <location>
        <begin position="280"/>
        <end position="297"/>
    </location>
</feature>
<dbReference type="OMA" id="YAFILHI"/>
<dbReference type="CDD" id="cd15421">
    <property type="entry name" value="7tmA_OR2T-like"/>
    <property type="match status" value="1"/>
</dbReference>
<evidence type="ECO:0000256" key="10">
    <source>
        <dbReference type="ARBA" id="ARBA00023224"/>
    </source>
</evidence>
<dbReference type="PRINTS" id="PR00237">
    <property type="entry name" value="GPCRRHODOPSN"/>
</dbReference>
<evidence type="ECO:0000313" key="14">
    <source>
        <dbReference type="Proteomes" id="UP000005447"/>
    </source>
</evidence>
<dbReference type="eggNOG" id="ENOG502T92P">
    <property type="taxonomic scope" value="Eukaryota"/>
</dbReference>
<name>H0W241_CAVPO</name>
<dbReference type="EMBL" id="AAKN02002654">
    <property type="status" value="NOT_ANNOTATED_CDS"/>
    <property type="molecule type" value="Genomic_DNA"/>
</dbReference>
<accession>H0W241</accession>
<feature type="transmembrane region" description="Helical" evidence="11">
    <location>
        <begin position="27"/>
        <end position="53"/>
    </location>
</feature>
<evidence type="ECO:0000256" key="5">
    <source>
        <dbReference type="ARBA" id="ARBA00022725"/>
    </source>
</evidence>
<evidence type="ECO:0000256" key="11">
    <source>
        <dbReference type="SAM" id="Phobius"/>
    </source>
</evidence>
<evidence type="ECO:0000256" key="9">
    <source>
        <dbReference type="ARBA" id="ARBA00023170"/>
    </source>
</evidence>
<keyword evidence="10" id="KW-0807">Transducer</keyword>